<evidence type="ECO:0000256" key="5">
    <source>
        <dbReference type="ARBA" id="ARBA00022833"/>
    </source>
</evidence>
<feature type="chain" id="PRO_5005465684" evidence="6">
    <location>
        <begin position="25"/>
        <end position="308"/>
    </location>
</feature>
<keyword evidence="3" id="KW-0479">Metal-binding</keyword>
<keyword evidence="5" id="KW-0862">Zinc</keyword>
<dbReference type="GO" id="GO:0046872">
    <property type="term" value="F:metal ion binding"/>
    <property type="evidence" value="ECO:0007669"/>
    <property type="project" value="UniProtKB-KW"/>
</dbReference>
<keyword evidence="4" id="KW-0378">Hydrolase</keyword>
<keyword evidence="9" id="KW-1185">Reference proteome</keyword>
<dbReference type="Pfam" id="PF00753">
    <property type="entry name" value="Lactamase_B"/>
    <property type="match status" value="1"/>
</dbReference>
<dbReference type="PANTHER" id="PTHR42978:SF2">
    <property type="entry name" value="102 KBASES UNSTABLE REGION: FROM 1 TO 119443"/>
    <property type="match status" value="1"/>
</dbReference>
<dbReference type="OrthoDB" id="9773738at2"/>
<dbReference type="SMART" id="SM00849">
    <property type="entry name" value="Lactamase_B"/>
    <property type="match status" value="1"/>
</dbReference>
<dbReference type="Proteomes" id="UP000055590">
    <property type="component" value="Chromosome"/>
</dbReference>
<dbReference type="GO" id="GO:0016787">
    <property type="term" value="F:hydrolase activity"/>
    <property type="evidence" value="ECO:0007669"/>
    <property type="project" value="UniProtKB-KW"/>
</dbReference>
<name>A0A0K1PEU4_9BACT</name>
<comment type="similarity">
    <text evidence="2">Belongs to the metallo-beta-lactamase superfamily.</text>
</comment>
<dbReference type="InterPro" id="IPR036866">
    <property type="entry name" value="RibonucZ/Hydroxyglut_hydro"/>
</dbReference>
<evidence type="ECO:0000256" key="1">
    <source>
        <dbReference type="ARBA" id="ARBA00001947"/>
    </source>
</evidence>
<reference evidence="8 9" key="1">
    <citation type="submission" date="2015-08" db="EMBL/GenBank/DDBJ databases">
        <authorList>
            <person name="Babu N.S."/>
            <person name="Beckwith C.J."/>
            <person name="Beseler K.G."/>
            <person name="Brison A."/>
            <person name="Carone J.V."/>
            <person name="Caskin T.P."/>
            <person name="Diamond M."/>
            <person name="Durham M.E."/>
            <person name="Foxe J.M."/>
            <person name="Go M."/>
            <person name="Henderson B.A."/>
            <person name="Jones I.B."/>
            <person name="McGettigan J.A."/>
            <person name="Micheletti S.J."/>
            <person name="Nasrallah M.E."/>
            <person name="Ortiz D."/>
            <person name="Piller C.R."/>
            <person name="Privatt S.R."/>
            <person name="Schneider S.L."/>
            <person name="Sharp S."/>
            <person name="Smith T.C."/>
            <person name="Stanton J.D."/>
            <person name="Ullery H.E."/>
            <person name="Wilson R.J."/>
            <person name="Serrano M.G."/>
            <person name="Buck G."/>
            <person name="Lee V."/>
            <person name="Wang Y."/>
            <person name="Carvalho R."/>
            <person name="Voegtly L."/>
            <person name="Shi R."/>
            <person name="Duckworth R."/>
            <person name="Johnson A."/>
            <person name="Loviza R."/>
            <person name="Walstead R."/>
            <person name="Shah Z."/>
            <person name="Kiflezghi M."/>
            <person name="Wade K."/>
            <person name="Ball S.L."/>
            <person name="Bradley K.W."/>
            <person name="Asai D.J."/>
            <person name="Bowman C.A."/>
            <person name="Russell D.A."/>
            <person name="Pope W.H."/>
            <person name="Jacobs-Sera D."/>
            <person name="Hendrix R.W."/>
            <person name="Hatfull G.F."/>
        </authorList>
    </citation>
    <scope>NUCLEOTIDE SEQUENCE [LARGE SCALE GENOMIC DNA]</scope>
    <source>
        <strain evidence="8 9">DSM 27710</strain>
    </source>
</reference>
<dbReference type="Gene3D" id="3.60.15.10">
    <property type="entry name" value="Ribonuclease Z/Hydroxyacylglutathione hydrolase-like"/>
    <property type="match status" value="1"/>
</dbReference>
<organism evidence="8 9">
    <name type="scientific">Vulgatibacter incomptus</name>
    <dbReference type="NCBI Taxonomy" id="1391653"/>
    <lineage>
        <taxon>Bacteria</taxon>
        <taxon>Pseudomonadati</taxon>
        <taxon>Myxococcota</taxon>
        <taxon>Myxococcia</taxon>
        <taxon>Myxococcales</taxon>
        <taxon>Cystobacterineae</taxon>
        <taxon>Vulgatibacteraceae</taxon>
        <taxon>Vulgatibacter</taxon>
    </lineage>
</organism>
<dbReference type="KEGG" id="vin:AKJ08_2026"/>
<protein>
    <submittedName>
        <fullName evidence="8">AttM/AiiB family protein</fullName>
    </submittedName>
</protein>
<dbReference type="SUPFAM" id="SSF56281">
    <property type="entry name" value="Metallo-hydrolase/oxidoreductase"/>
    <property type="match status" value="1"/>
</dbReference>
<feature type="domain" description="Metallo-beta-lactamase" evidence="7">
    <location>
        <begin position="83"/>
        <end position="293"/>
    </location>
</feature>
<dbReference type="InterPro" id="IPR001279">
    <property type="entry name" value="Metallo-B-lactamas"/>
</dbReference>
<evidence type="ECO:0000313" key="9">
    <source>
        <dbReference type="Proteomes" id="UP000055590"/>
    </source>
</evidence>
<keyword evidence="6" id="KW-0732">Signal</keyword>
<evidence type="ECO:0000256" key="4">
    <source>
        <dbReference type="ARBA" id="ARBA00022801"/>
    </source>
</evidence>
<evidence type="ECO:0000256" key="6">
    <source>
        <dbReference type="SAM" id="SignalP"/>
    </source>
</evidence>
<proteinExistence type="inferred from homology"/>
<dbReference type="InterPro" id="IPR051013">
    <property type="entry name" value="MBL_superfamily_lactonases"/>
</dbReference>
<accession>A0A0K1PEU4</accession>
<dbReference type="PROSITE" id="PS51257">
    <property type="entry name" value="PROKAR_LIPOPROTEIN"/>
    <property type="match status" value="1"/>
</dbReference>
<dbReference type="AlphaFoldDB" id="A0A0K1PEU4"/>
<dbReference type="PANTHER" id="PTHR42978">
    <property type="entry name" value="QUORUM-QUENCHING LACTONASE YTNP-RELATED-RELATED"/>
    <property type="match status" value="1"/>
</dbReference>
<evidence type="ECO:0000259" key="7">
    <source>
        <dbReference type="SMART" id="SM00849"/>
    </source>
</evidence>
<dbReference type="EMBL" id="CP012332">
    <property type="protein sequence ID" value="AKU91639.1"/>
    <property type="molecule type" value="Genomic_DNA"/>
</dbReference>
<evidence type="ECO:0000256" key="3">
    <source>
        <dbReference type="ARBA" id="ARBA00022723"/>
    </source>
</evidence>
<evidence type="ECO:0000256" key="2">
    <source>
        <dbReference type="ARBA" id="ARBA00007749"/>
    </source>
</evidence>
<sequence>MKTLRTTIRLAVLLGMAAACGCGAHRPAEARFHGDVAAWNGEAPGEVEVIPMVTGEIEVDRSLLVDLSHPEMAGRKDDKVWVPVMAYLVRHPTKGDVLIDSGFDSSFAASGHGNFGGLAKLLNIARQKPGHDTASLLRQLGVEPASLKMILLSHMHPDHTAGLPELPTSVPVIAGPGAMASYEVLWYAPQDHLAGRETIENLDIAPGEMRDLFGDGSLVVVSTPGHAAGNLSFLVHTARGATLLTCDASHTREGLDHGVAPGKNSDANASNESIGRLRRFLADHPEVKVKAGHDAADWDLERGIQDPL</sequence>
<comment type="cofactor">
    <cofactor evidence="1">
        <name>Zn(2+)</name>
        <dbReference type="ChEBI" id="CHEBI:29105"/>
    </cofactor>
</comment>
<evidence type="ECO:0000313" key="8">
    <source>
        <dbReference type="EMBL" id="AKU91639.1"/>
    </source>
</evidence>
<dbReference type="RefSeq" id="WP_050725924.1">
    <property type="nucleotide sequence ID" value="NZ_CP012332.1"/>
</dbReference>
<feature type="signal peptide" evidence="6">
    <location>
        <begin position="1"/>
        <end position="24"/>
    </location>
</feature>
<gene>
    <name evidence="8" type="ORF">AKJ08_2026</name>
</gene>
<dbReference type="STRING" id="1391653.AKJ08_2026"/>